<evidence type="ECO:0000313" key="1">
    <source>
        <dbReference type="EMBL" id="MWB77935.1"/>
    </source>
</evidence>
<keyword evidence="2" id="KW-1185">Reference proteome</keyword>
<protein>
    <submittedName>
        <fullName evidence="1">Uncharacterized protein</fullName>
    </submittedName>
</protein>
<name>A0A844W4E0_9RHOB</name>
<proteinExistence type="predicted"/>
<dbReference type="AlphaFoldDB" id="A0A844W4E0"/>
<sequence length="71" mass="7707">MSLTELEARTAEVTGAISSAKPGVRHLHLDALHGLVSEYALTGNGIPARLRQLQEELTNEAIEARFDNLPI</sequence>
<accession>A0A844W4E0</accession>
<organism evidence="1 2">
    <name type="scientific">Pseudooceanicola pacificus</name>
    <dbReference type="NCBI Taxonomy" id="2676438"/>
    <lineage>
        <taxon>Bacteria</taxon>
        <taxon>Pseudomonadati</taxon>
        <taxon>Pseudomonadota</taxon>
        <taxon>Alphaproteobacteria</taxon>
        <taxon>Rhodobacterales</taxon>
        <taxon>Paracoccaceae</taxon>
        <taxon>Pseudooceanicola</taxon>
    </lineage>
</organism>
<dbReference type="Proteomes" id="UP000443843">
    <property type="component" value="Unassembled WGS sequence"/>
</dbReference>
<gene>
    <name evidence="1" type="ORF">GLS40_07865</name>
</gene>
<dbReference type="EMBL" id="WNXQ01000003">
    <property type="protein sequence ID" value="MWB77935.1"/>
    <property type="molecule type" value="Genomic_DNA"/>
</dbReference>
<reference evidence="1 2" key="1">
    <citation type="submission" date="2019-11" db="EMBL/GenBank/DDBJ databases">
        <title>Pseudooceanicola pacifica sp. nov., isolated from deep-sea sediment of the Pacific Ocean.</title>
        <authorList>
            <person name="Lyu L."/>
        </authorList>
    </citation>
    <scope>NUCLEOTIDE SEQUENCE [LARGE SCALE GENOMIC DNA]</scope>
    <source>
        <strain evidence="1 2">216_PA32_1</strain>
    </source>
</reference>
<evidence type="ECO:0000313" key="2">
    <source>
        <dbReference type="Proteomes" id="UP000443843"/>
    </source>
</evidence>
<comment type="caution">
    <text evidence="1">The sequence shown here is derived from an EMBL/GenBank/DDBJ whole genome shotgun (WGS) entry which is preliminary data.</text>
</comment>
<dbReference type="RefSeq" id="WP_160382187.1">
    <property type="nucleotide sequence ID" value="NZ_WNXQ01000003.1"/>
</dbReference>